<dbReference type="GeneID" id="74530288"/>
<dbReference type="PANTHER" id="PTHR38030">
    <property type="entry name" value="PROTOPORPHYRINOGEN IX DEHYDROGENASE [MENAQUINONE]"/>
    <property type="match status" value="1"/>
</dbReference>
<evidence type="ECO:0000313" key="2">
    <source>
        <dbReference type="EMBL" id="UVE50235.1"/>
    </source>
</evidence>
<dbReference type="Gene3D" id="3.40.50.360">
    <property type="match status" value="1"/>
</dbReference>
<accession>A0ABY5RF72</accession>
<keyword evidence="3" id="KW-1185">Reference proteome</keyword>
<name>A0ABY5RF72_HALLR</name>
<protein>
    <submittedName>
        <fullName evidence="2">Protoporphyrinogen oxidase</fullName>
    </submittedName>
</protein>
<dbReference type="InterPro" id="IPR052200">
    <property type="entry name" value="Protoporphyrinogen_IX_DH"/>
</dbReference>
<proteinExistence type="predicted"/>
<dbReference type="PANTHER" id="PTHR38030:SF2">
    <property type="entry name" value="PROTOPORPHYRINOGEN IX DEHYDROGENASE [QUINONE]"/>
    <property type="match status" value="1"/>
</dbReference>
<dbReference type="PROSITE" id="PS50902">
    <property type="entry name" value="FLAVODOXIN_LIKE"/>
    <property type="match status" value="1"/>
</dbReference>
<gene>
    <name evidence="2" type="ORF">KU306_15235</name>
</gene>
<feature type="domain" description="Flavodoxin-like" evidence="1">
    <location>
        <begin position="4"/>
        <end position="170"/>
    </location>
</feature>
<dbReference type="Pfam" id="PF12724">
    <property type="entry name" value="Flavodoxin_5"/>
    <property type="match status" value="1"/>
</dbReference>
<sequence>MMSFLVAYGTKEGQTEKIAERIVAVLDGRGHEATAVSVADVPADLSVADFDAVLVGSSIHMGKHGTKIHRFVREHREALETRPNAFFQVSLSSAFPSEESDAHVAEYIEEFVENTGWEPDRIGAFGGALRYSKYGFFTRMMMMKRITRETIGETDTSRDYEYTDWDEVETFAADFAALVEAGDVAVNDDVAAGGEPEETSV</sequence>
<evidence type="ECO:0000259" key="1">
    <source>
        <dbReference type="PROSITE" id="PS50902"/>
    </source>
</evidence>
<dbReference type="RefSeq" id="WP_258302421.1">
    <property type="nucleotide sequence ID" value="NZ_CP078063.1"/>
</dbReference>
<dbReference type="InterPro" id="IPR026816">
    <property type="entry name" value="Flavodoxin_dom"/>
</dbReference>
<evidence type="ECO:0000313" key="3">
    <source>
        <dbReference type="Proteomes" id="UP001058330"/>
    </source>
</evidence>
<dbReference type="InterPro" id="IPR008254">
    <property type="entry name" value="Flavodoxin/NO_synth"/>
</dbReference>
<dbReference type="EMBL" id="CP078063">
    <property type="protein sequence ID" value="UVE50235.1"/>
    <property type="molecule type" value="Genomic_DNA"/>
</dbReference>
<dbReference type="Proteomes" id="UP001058330">
    <property type="component" value="Chromosome"/>
</dbReference>
<organism evidence="2 3">
    <name type="scientific">Haloferax larsenii</name>
    <dbReference type="NCBI Taxonomy" id="302484"/>
    <lineage>
        <taxon>Archaea</taxon>
        <taxon>Methanobacteriati</taxon>
        <taxon>Methanobacteriota</taxon>
        <taxon>Stenosarchaea group</taxon>
        <taxon>Halobacteria</taxon>
        <taxon>Halobacteriales</taxon>
        <taxon>Haloferacaceae</taxon>
        <taxon>Haloferax</taxon>
    </lineage>
</organism>
<reference evidence="2" key="1">
    <citation type="submission" date="2021-07" db="EMBL/GenBank/DDBJ databases">
        <title>Studies on halocins as antimicrobial molecules from haloarchaea.</title>
        <authorList>
            <person name="Kumar S."/>
            <person name="Khare S.K."/>
        </authorList>
    </citation>
    <scope>NUCLEOTIDE SEQUENCE</scope>
    <source>
        <strain evidence="2">NCIM 5678</strain>
    </source>
</reference>
<dbReference type="InterPro" id="IPR029039">
    <property type="entry name" value="Flavoprotein-like_sf"/>
</dbReference>
<dbReference type="SUPFAM" id="SSF52218">
    <property type="entry name" value="Flavoproteins"/>
    <property type="match status" value="1"/>
</dbReference>